<dbReference type="CDD" id="cd00093">
    <property type="entry name" value="HTH_XRE"/>
    <property type="match status" value="1"/>
</dbReference>
<dbReference type="OrthoDB" id="4311362at2"/>
<dbReference type="GO" id="GO:0003677">
    <property type="term" value="F:DNA binding"/>
    <property type="evidence" value="ECO:0007669"/>
    <property type="project" value="InterPro"/>
</dbReference>
<gene>
    <name evidence="3" type="ORF">FH715_23400</name>
</gene>
<evidence type="ECO:0000313" key="3">
    <source>
        <dbReference type="EMBL" id="TNM26697.1"/>
    </source>
</evidence>
<dbReference type="InterPro" id="IPR001387">
    <property type="entry name" value="Cro/C1-type_HTH"/>
</dbReference>
<evidence type="ECO:0000256" key="1">
    <source>
        <dbReference type="SAM" id="MobiDB-lite"/>
    </source>
</evidence>
<dbReference type="PROSITE" id="PS50943">
    <property type="entry name" value="HTH_CROC1"/>
    <property type="match status" value="1"/>
</dbReference>
<comment type="caution">
    <text evidence="3">The sequence shown here is derived from an EMBL/GenBank/DDBJ whole genome shotgun (WGS) entry which is preliminary data.</text>
</comment>
<dbReference type="InterPro" id="IPR010982">
    <property type="entry name" value="Lambda_DNA-bd_dom_sf"/>
</dbReference>
<sequence length="167" mass="18702">MTHPTDQSRRHGRSASVLSPNATAVRAIRTTQGISLRQLADRAGLDKGYLFRLEHGKVRASQRTIELLARVLDVPAHDLVRPADLPGEQPLLNPRDLPAPTSEEGELFHYTPEEAARWLPYTPHQIRAMARARTIPHHQTPQGRITLTGHNIRVINETTTIHPTHTP</sequence>
<proteinExistence type="predicted"/>
<dbReference type="AlphaFoldDB" id="A0A5C4USV9"/>
<dbReference type="Pfam" id="PF01381">
    <property type="entry name" value="HTH_3"/>
    <property type="match status" value="1"/>
</dbReference>
<evidence type="ECO:0000313" key="4">
    <source>
        <dbReference type="Proteomes" id="UP000311713"/>
    </source>
</evidence>
<name>A0A5C4USV9_9ACTN</name>
<reference evidence="3 4" key="1">
    <citation type="submission" date="2019-06" db="EMBL/GenBank/DDBJ databases">
        <title>Draft genome of Streptomyces sedi sp. JCM16909.</title>
        <authorList>
            <person name="Klykleung N."/>
            <person name="Tanasupawat S."/>
            <person name="Kudo T."/>
            <person name="Yuki M."/>
            <person name="Ohkuma M."/>
        </authorList>
    </citation>
    <scope>NUCLEOTIDE SEQUENCE [LARGE SCALE GENOMIC DNA]</scope>
    <source>
        <strain evidence="3 4">JCM 16909</strain>
    </source>
</reference>
<dbReference type="Gene3D" id="1.10.260.40">
    <property type="entry name" value="lambda repressor-like DNA-binding domains"/>
    <property type="match status" value="1"/>
</dbReference>
<accession>A0A5C4USV9</accession>
<dbReference type="SUPFAM" id="SSF47413">
    <property type="entry name" value="lambda repressor-like DNA-binding domains"/>
    <property type="match status" value="1"/>
</dbReference>
<organism evidence="3 4">
    <name type="scientific">Streptomyces sedi</name>
    <dbReference type="NCBI Taxonomy" id="555059"/>
    <lineage>
        <taxon>Bacteria</taxon>
        <taxon>Bacillati</taxon>
        <taxon>Actinomycetota</taxon>
        <taxon>Actinomycetes</taxon>
        <taxon>Kitasatosporales</taxon>
        <taxon>Streptomycetaceae</taxon>
        <taxon>Streptomyces</taxon>
    </lineage>
</organism>
<feature type="region of interest" description="Disordered" evidence="1">
    <location>
        <begin position="1"/>
        <end position="20"/>
    </location>
</feature>
<dbReference type="EMBL" id="VDGT01000021">
    <property type="protein sequence ID" value="TNM26697.1"/>
    <property type="molecule type" value="Genomic_DNA"/>
</dbReference>
<protein>
    <submittedName>
        <fullName evidence="3">Helix-turn-helix transcriptional regulator</fullName>
    </submittedName>
</protein>
<dbReference type="Proteomes" id="UP000311713">
    <property type="component" value="Unassembled WGS sequence"/>
</dbReference>
<dbReference type="SMART" id="SM00530">
    <property type="entry name" value="HTH_XRE"/>
    <property type="match status" value="1"/>
</dbReference>
<dbReference type="RefSeq" id="WP_139648555.1">
    <property type="nucleotide sequence ID" value="NZ_BAAAZS010000154.1"/>
</dbReference>
<evidence type="ECO:0000259" key="2">
    <source>
        <dbReference type="PROSITE" id="PS50943"/>
    </source>
</evidence>
<keyword evidence="4" id="KW-1185">Reference proteome</keyword>
<feature type="domain" description="HTH cro/C1-type" evidence="2">
    <location>
        <begin position="25"/>
        <end position="79"/>
    </location>
</feature>